<dbReference type="GO" id="GO:0006099">
    <property type="term" value="P:tricarboxylic acid cycle"/>
    <property type="evidence" value="ECO:0007669"/>
    <property type="project" value="InterPro"/>
</dbReference>
<evidence type="ECO:0000256" key="2">
    <source>
        <dbReference type="ARBA" id="ARBA00022598"/>
    </source>
</evidence>
<dbReference type="GO" id="GO:0042709">
    <property type="term" value="C:succinate-CoA ligase complex"/>
    <property type="evidence" value="ECO:0007669"/>
    <property type="project" value="TreeGrafter"/>
</dbReference>
<dbReference type="InterPro" id="IPR013815">
    <property type="entry name" value="ATP_grasp_subdomain_1"/>
</dbReference>
<dbReference type="InterPro" id="IPR016102">
    <property type="entry name" value="Succinyl-CoA_synth-like"/>
</dbReference>
<dbReference type="PANTHER" id="PTHR11815:SF10">
    <property type="entry name" value="SUCCINATE--COA LIGASE [GDP-FORMING] SUBUNIT BETA, MITOCHONDRIAL"/>
    <property type="match status" value="1"/>
</dbReference>
<keyword evidence="5" id="KW-0460">Magnesium</keyword>
<dbReference type="InterPro" id="IPR013650">
    <property type="entry name" value="ATP-grasp_succ-CoA_synth-type"/>
</dbReference>
<dbReference type="InterPro" id="IPR017866">
    <property type="entry name" value="Succ-CoA_synthase_bsu_CS"/>
</dbReference>
<sequence>MRVAKNVIITSCYNWSGGVLNLYEYMGKDIFREYGIPVPNGYVVSSPQDVKKFTNPVAVKSQILLGGRGKAGGIKFAKTDEELKNAVSTLLSTKVRNMTVTKVLIEDMLNIKHEYYVSIALNRAAKSPMLIASAMGGMEIENVPDDKIFKRIIDPSLGYSDFIGREASQFMGLPPELSKQFLDILKKLYNVYRGEDCELVEINPLVETGDGKLIAADAKVVIDSDAIYRHREFSIQDPEKTPLELKAEGKGYAFVELDGDIGVIANGAGLTMATLDALLLHKGKPRNFLDLGGTDNVDIVINAFDLVLEAKPKAILVNIFGGVTKCDTVAQGIVEAKKKFDIKIPVVVRLSGVHEVEGRKILQDNGIEAFSEMMPAIERVTKVF</sequence>
<dbReference type="NCBIfam" id="NF001913">
    <property type="entry name" value="PRK00696.1"/>
    <property type="match status" value="1"/>
</dbReference>
<dbReference type="PaxDb" id="273116-14324489"/>
<dbReference type="Gene3D" id="3.40.50.261">
    <property type="entry name" value="Succinyl-CoA synthetase domains"/>
    <property type="match status" value="1"/>
</dbReference>
<evidence type="ECO:0000256" key="4">
    <source>
        <dbReference type="ARBA" id="ARBA00022741"/>
    </source>
</evidence>
<dbReference type="GO" id="GO:0006104">
    <property type="term" value="P:succinyl-CoA metabolic process"/>
    <property type="evidence" value="ECO:0007669"/>
    <property type="project" value="TreeGrafter"/>
</dbReference>
<evidence type="ECO:0000313" key="9">
    <source>
        <dbReference type="Proteomes" id="UP000001017"/>
    </source>
</evidence>
<dbReference type="PhylomeDB" id="Q97C30"/>
<dbReference type="InterPro" id="IPR005811">
    <property type="entry name" value="SUCC_ACL_C"/>
</dbReference>
<proteinExistence type="predicted"/>
<keyword evidence="6" id="KW-0067">ATP-binding</keyword>
<dbReference type="GO" id="GO:0005524">
    <property type="term" value="F:ATP binding"/>
    <property type="evidence" value="ECO:0007669"/>
    <property type="project" value="UniProtKB-UniRule"/>
</dbReference>
<protein>
    <submittedName>
        <fullName evidence="8">Succinyl-CoA synthetase beta subunit</fullName>
    </submittedName>
</protein>
<dbReference type="PROSITE" id="PS01217">
    <property type="entry name" value="SUCCINYL_COA_LIG_3"/>
    <property type="match status" value="1"/>
</dbReference>
<dbReference type="PANTHER" id="PTHR11815">
    <property type="entry name" value="SUCCINYL-COA SYNTHETASE BETA CHAIN"/>
    <property type="match status" value="1"/>
</dbReference>
<evidence type="ECO:0000256" key="3">
    <source>
        <dbReference type="ARBA" id="ARBA00022723"/>
    </source>
</evidence>
<evidence type="ECO:0000256" key="1">
    <source>
        <dbReference type="ARBA" id="ARBA00001946"/>
    </source>
</evidence>
<evidence type="ECO:0000313" key="8">
    <source>
        <dbReference type="EMBL" id="BAB59417.1"/>
    </source>
</evidence>
<keyword evidence="4 6" id="KW-0547">Nucleotide-binding</keyword>
<organism evidence="8 9">
    <name type="scientific">Thermoplasma volcanium (strain ATCC 51530 / DSM 4299 / JCM 9571 / NBRC 15438 / GSS1)</name>
    <dbReference type="NCBI Taxonomy" id="273116"/>
    <lineage>
        <taxon>Archaea</taxon>
        <taxon>Methanobacteriati</taxon>
        <taxon>Thermoplasmatota</taxon>
        <taxon>Thermoplasmata</taxon>
        <taxon>Thermoplasmatales</taxon>
        <taxon>Thermoplasmataceae</taxon>
        <taxon>Thermoplasma</taxon>
    </lineage>
</organism>
<dbReference type="InterPro" id="IPR005809">
    <property type="entry name" value="Succ_CoA_ligase-like_bsu"/>
</dbReference>
<reference evidence="8 9" key="1">
    <citation type="journal article" date="1999" name="Proc. Jpn. Acad.">
        <title>Determination of the complete genomic DNA sequence of Thermoplasma volvanium GSS1.</title>
        <authorList>
            <person name="Kawashima T."/>
            <person name="Yamamoto Y."/>
            <person name="Aramaki H."/>
            <person name="Nunoshiba T."/>
            <person name="Kawamoto T."/>
            <person name="Watanabe K."/>
            <person name="Yamazaki M."/>
            <person name="Kanehori K."/>
            <person name="Amano N."/>
            <person name="Ohya Y."/>
            <person name="Makino K."/>
            <person name="Suzuki M."/>
        </authorList>
    </citation>
    <scope>NUCLEOTIDE SEQUENCE [LARGE SCALE GENOMIC DNA]</scope>
    <source>
        <strain evidence="9">ATCC 51530 / DSM 4299 / JCM 9571 / NBRC 15438 / GSS1</strain>
    </source>
</reference>
<dbReference type="KEGG" id="tvo:TVG0285047"/>
<evidence type="ECO:0000256" key="5">
    <source>
        <dbReference type="ARBA" id="ARBA00022842"/>
    </source>
</evidence>
<reference evidence="8 9" key="2">
    <citation type="journal article" date="2000" name="Proc. Natl. Acad. Sci. U.S.A.">
        <title>Archaeal adaptation to higher temperatures revealed by genomic sequence of Thermoplasma volcanium.</title>
        <authorList>
            <person name="Kawashima T."/>
            <person name="Amano N."/>
            <person name="Koike H."/>
            <person name="Makino S."/>
            <person name="Higuchi S."/>
            <person name="Kawashima-Ohya Y."/>
            <person name="Watanabe K."/>
            <person name="Yamazaki M."/>
            <person name="Kanehori K."/>
            <person name="Kawamoto T."/>
            <person name="Nunoshiba T."/>
            <person name="Yamamoto Y."/>
            <person name="Aramaki H."/>
            <person name="Makino K."/>
            <person name="Suzuki M."/>
        </authorList>
    </citation>
    <scope>NUCLEOTIDE SEQUENCE [LARGE SCALE GENOMIC DNA]</scope>
    <source>
        <strain evidence="9">ATCC 51530 / DSM 4299 / JCM 9571 / NBRC 15438 / GSS1</strain>
    </source>
</reference>
<dbReference type="Proteomes" id="UP000001017">
    <property type="component" value="Chromosome"/>
</dbReference>
<dbReference type="Gene3D" id="3.30.470.20">
    <property type="entry name" value="ATP-grasp fold, B domain"/>
    <property type="match status" value="1"/>
</dbReference>
<keyword evidence="3" id="KW-0479">Metal-binding</keyword>
<name>Q97C30_THEVO</name>
<dbReference type="Gene3D" id="3.30.1490.20">
    <property type="entry name" value="ATP-grasp fold, A domain"/>
    <property type="match status" value="1"/>
</dbReference>
<keyword evidence="2" id="KW-0436">Ligase</keyword>
<dbReference type="PROSITE" id="PS50975">
    <property type="entry name" value="ATP_GRASP"/>
    <property type="match status" value="1"/>
</dbReference>
<dbReference type="NCBIfam" id="TIGR01016">
    <property type="entry name" value="sucCoAbeta"/>
    <property type="match status" value="1"/>
</dbReference>
<dbReference type="Pfam" id="PF00549">
    <property type="entry name" value="Ligase_CoA"/>
    <property type="match status" value="1"/>
</dbReference>
<dbReference type="SUPFAM" id="SSF56059">
    <property type="entry name" value="Glutathione synthetase ATP-binding domain-like"/>
    <property type="match status" value="1"/>
</dbReference>
<evidence type="ECO:0000259" key="7">
    <source>
        <dbReference type="PROSITE" id="PS50975"/>
    </source>
</evidence>
<keyword evidence="9" id="KW-1185">Reference proteome</keyword>
<gene>
    <name evidence="8" type="ORF">TVG0285047</name>
</gene>
<dbReference type="AlphaFoldDB" id="Q97C30"/>
<comment type="cofactor">
    <cofactor evidence="1">
        <name>Mg(2+)</name>
        <dbReference type="ChEBI" id="CHEBI:18420"/>
    </cofactor>
</comment>
<dbReference type="EMBL" id="BA000011">
    <property type="protein sequence ID" value="BAB59417.1"/>
    <property type="molecule type" value="Genomic_DNA"/>
</dbReference>
<dbReference type="FunFam" id="3.30.470.20:FF:000002">
    <property type="entry name" value="Succinate--CoA ligase [ADP-forming] subunit beta"/>
    <property type="match status" value="1"/>
</dbReference>
<dbReference type="InterPro" id="IPR011761">
    <property type="entry name" value="ATP-grasp"/>
</dbReference>
<accession>Q97C30</accession>
<dbReference type="HOGENOM" id="CLU_037430_4_0_2"/>
<feature type="domain" description="ATP-grasp" evidence="7">
    <location>
        <begin position="28"/>
        <end position="263"/>
    </location>
</feature>
<dbReference type="SUPFAM" id="SSF52210">
    <property type="entry name" value="Succinyl-CoA synthetase domains"/>
    <property type="match status" value="1"/>
</dbReference>
<dbReference type="GO" id="GO:0004775">
    <property type="term" value="F:succinate-CoA ligase (ADP-forming) activity"/>
    <property type="evidence" value="ECO:0007669"/>
    <property type="project" value="TreeGrafter"/>
</dbReference>
<dbReference type="Pfam" id="PF08442">
    <property type="entry name" value="ATP-grasp_2"/>
    <property type="match status" value="1"/>
</dbReference>
<evidence type="ECO:0000256" key="6">
    <source>
        <dbReference type="PROSITE-ProRule" id="PRU00409"/>
    </source>
</evidence>
<dbReference type="GO" id="GO:0046872">
    <property type="term" value="F:metal ion binding"/>
    <property type="evidence" value="ECO:0007669"/>
    <property type="project" value="UniProtKB-KW"/>
</dbReference>
<dbReference type="eggNOG" id="arCOG01337">
    <property type="taxonomic scope" value="Archaea"/>
</dbReference>
<dbReference type="PIRSF" id="PIRSF001554">
    <property type="entry name" value="SucCS_beta"/>
    <property type="match status" value="1"/>
</dbReference>
<dbReference type="STRING" id="273116.gene:9381048"/>